<dbReference type="AlphaFoldDB" id="A0A9P4PKA0"/>
<gene>
    <name evidence="1" type="ORF">P171DRAFT_285127</name>
</gene>
<protein>
    <submittedName>
        <fullName evidence="1">Uncharacterized protein</fullName>
    </submittedName>
</protein>
<accession>A0A9P4PKA0</accession>
<organism evidence="1 2">
    <name type="scientific">Karstenula rhodostoma CBS 690.94</name>
    <dbReference type="NCBI Taxonomy" id="1392251"/>
    <lineage>
        <taxon>Eukaryota</taxon>
        <taxon>Fungi</taxon>
        <taxon>Dikarya</taxon>
        <taxon>Ascomycota</taxon>
        <taxon>Pezizomycotina</taxon>
        <taxon>Dothideomycetes</taxon>
        <taxon>Pleosporomycetidae</taxon>
        <taxon>Pleosporales</taxon>
        <taxon>Massarineae</taxon>
        <taxon>Didymosphaeriaceae</taxon>
        <taxon>Karstenula</taxon>
    </lineage>
</organism>
<dbReference type="EMBL" id="MU001500">
    <property type="protein sequence ID" value="KAF2444853.1"/>
    <property type="molecule type" value="Genomic_DNA"/>
</dbReference>
<dbReference type="Proteomes" id="UP000799764">
    <property type="component" value="Unassembled WGS sequence"/>
</dbReference>
<proteinExistence type="predicted"/>
<keyword evidence="2" id="KW-1185">Reference proteome</keyword>
<evidence type="ECO:0000313" key="2">
    <source>
        <dbReference type="Proteomes" id="UP000799764"/>
    </source>
</evidence>
<comment type="caution">
    <text evidence="1">The sequence shown here is derived from an EMBL/GenBank/DDBJ whole genome shotgun (WGS) entry which is preliminary data.</text>
</comment>
<name>A0A9P4PKA0_9PLEO</name>
<evidence type="ECO:0000313" key="1">
    <source>
        <dbReference type="EMBL" id="KAF2444853.1"/>
    </source>
</evidence>
<reference evidence="1" key="1">
    <citation type="journal article" date="2020" name="Stud. Mycol.">
        <title>101 Dothideomycetes genomes: a test case for predicting lifestyles and emergence of pathogens.</title>
        <authorList>
            <person name="Haridas S."/>
            <person name="Albert R."/>
            <person name="Binder M."/>
            <person name="Bloem J."/>
            <person name="Labutti K."/>
            <person name="Salamov A."/>
            <person name="Andreopoulos B."/>
            <person name="Baker S."/>
            <person name="Barry K."/>
            <person name="Bills G."/>
            <person name="Bluhm B."/>
            <person name="Cannon C."/>
            <person name="Castanera R."/>
            <person name="Culley D."/>
            <person name="Daum C."/>
            <person name="Ezra D."/>
            <person name="Gonzalez J."/>
            <person name="Henrissat B."/>
            <person name="Kuo A."/>
            <person name="Liang C."/>
            <person name="Lipzen A."/>
            <person name="Lutzoni F."/>
            <person name="Magnuson J."/>
            <person name="Mondo S."/>
            <person name="Nolan M."/>
            <person name="Ohm R."/>
            <person name="Pangilinan J."/>
            <person name="Park H.-J."/>
            <person name="Ramirez L."/>
            <person name="Alfaro M."/>
            <person name="Sun H."/>
            <person name="Tritt A."/>
            <person name="Yoshinaga Y."/>
            <person name="Zwiers L.-H."/>
            <person name="Turgeon B."/>
            <person name="Goodwin S."/>
            <person name="Spatafora J."/>
            <person name="Crous P."/>
            <person name="Grigoriev I."/>
        </authorList>
    </citation>
    <scope>NUCLEOTIDE SEQUENCE</scope>
    <source>
        <strain evidence="1">CBS 690.94</strain>
    </source>
</reference>
<dbReference type="PANTHER" id="PTHR38790">
    <property type="entry name" value="2EXR DOMAIN-CONTAINING PROTEIN-RELATED"/>
    <property type="match status" value="1"/>
</dbReference>
<dbReference type="OrthoDB" id="5420711at2759"/>
<dbReference type="PANTHER" id="PTHR38790:SF4">
    <property type="entry name" value="2EXR DOMAIN-CONTAINING PROTEIN"/>
    <property type="match status" value="1"/>
</dbReference>
<sequence>MAEPTSPLLRLPFEIRLVIYEYLLFPSAIPSSSHSTSVANILPDFHTYHSSDTNDTPFTLAVRTIDPYAGVNSSRGWRLRSTYYVRTGKHPTQYCLARVVYLPYSQNEGIITSASGPFLATTTPTTYRVLLSPYTAHLRHTVPSLLSLNHQIHAEAAKVLYTNYTFSFHTSIEAAVPFFSDLTPVARDAVRHVALTKKGLPYTKEFDRLEWAALCVYLARNVCPSNLILSIIAGRQGDDGWDDVAPISKDAFALMQRMKKGWGSSVGGADLEWVDQLFEIKGLREVNIKALVEHCPPAVSEAMAFWVAFSKSVEGGFGEWVREVMVEGAR</sequence>